<reference evidence="1" key="1">
    <citation type="submission" date="2016-08" db="EMBL/GenBank/DDBJ databases">
        <authorList>
            <person name="Seilhamer J.J."/>
        </authorList>
    </citation>
    <scope>NUCLEOTIDE SEQUENCE</scope>
    <source>
        <strain evidence="1">86</strain>
    </source>
</reference>
<accession>A0A212LLN1</accession>
<sequence>MTFLLYSGYKFTFAGRIHYLDDSRGYVLERDAVEKQGVATGDCPEYSVARRTDQRCPIW</sequence>
<protein>
    <submittedName>
        <fullName evidence="1">Uncharacterized protein</fullName>
    </submittedName>
</protein>
<gene>
    <name evidence="1" type="ORF">KL86PLE_70178</name>
</gene>
<name>A0A212LLN1_9HYPH</name>
<evidence type="ECO:0000313" key="1">
    <source>
        <dbReference type="EMBL" id="SCM78455.1"/>
    </source>
</evidence>
<dbReference type="EMBL" id="FMJD01000011">
    <property type="protein sequence ID" value="SCM78455.1"/>
    <property type="molecule type" value="Genomic_DNA"/>
</dbReference>
<proteinExistence type="predicted"/>
<dbReference type="AlphaFoldDB" id="A0A212LLN1"/>
<organism evidence="1">
    <name type="scientific">uncultured Pleomorphomonas sp</name>
    <dbReference type="NCBI Taxonomy" id="442121"/>
    <lineage>
        <taxon>Bacteria</taxon>
        <taxon>Pseudomonadati</taxon>
        <taxon>Pseudomonadota</taxon>
        <taxon>Alphaproteobacteria</taxon>
        <taxon>Hyphomicrobiales</taxon>
        <taxon>Pleomorphomonadaceae</taxon>
        <taxon>Pleomorphomonas</taxon>
        <taxon>environmental samples</taxon>
    </lineage>
</organism>